<reference evidence="7 8" key="1">
    <citation type="submission" date="2013-02" db="EMBL/GenBank/DDBJ databases">
        <title>Genome sequence of Candida maltosa Xu316, a potential industrial strain for xylitol and ethanol production.</title>
        <authorList>
            <person name="Yu J."/>
            <person name="Wang Q."/>
            <person name="Geng X."/>
            <person name="Bao W."/>
            <person name="He P."/>
            <person name="Cai J."/>
        </authorList>
    </citation>
    <scope>NUCLEOTIDE SEQUENCE [LARGE SCALE GENOMIC DNA]</scope>
    <source>
        <strain evidence="8">Xu316</strain>
    </source>
</reference>
<evidence type="ECO:0000256" key="6">
    <source>
        <dbReference type="SAM" id="Phobius"/>
    </source>
</evidence>
<evidence type="ECO:0000256" key="1">
    <source>
        <dbReference type="ARBA" id="ARBA00004141"/>
    </source>
</evidence>
<gene>
    <name evidence="7" type="ORF">G210_5027</name>
</gene>
<feature type="transmembrane region" description="Helical" evidence="6">
    <location>
        <begin position="128"/>
        <end position="146"/>
    </location>
</feature>
<feature type="transmembrane region" description="Helical" evidence="6">
    <location>
        <begin position="158"/>
        <end position="181"/>
    </location>
</feature>
<evidence type="ECO:0000256" key="2">
    <source>
        <dbReference type="ARBA" id="ARBA00006293"/>
    </source>
</evidence>
<dbReference type="eggNOG" id="KOG3012">
    <property type="taxonomic scope" value="Eukaryota"/>
</dbReference>
<dbReference type="HOGENOM" id="CLU_066239_1_2_1"/>
<dbReference type="PANTHER" id="PTHR12841:SF6">
    <property type="entry name" value="PROTEIN UNC-50 HOMOLOG"/>
    <property type="match status" value="1"/>
</dbReference>
<feature type="transmembrane region" description="Helical" evidence="6">
    <location>
        <begin position="292"/>
        <end position="314"/>
    </location>
</feature>
<feature type="transmembrane region" description="Helical" evidence="6">
    <location>
        <begin position="237"/>
        <end position="256"/>
    </location>
</feature>
<keyword evidence="4 6" id="KW-1133">Transmembrane helix</keyword>
<evidence type="ECO:0008006" key="9">
    <source>
        <dbReference type="Google" id="ProtNLM"/>
    </source>
</evidence>
<dbReference type="PANTHER" id="PTHR12841">
    <property type="entry name" value="PROTEIN UNC-50 HOMOLOG"/>
    <property type="match status" value="1"/>
</dbReference>
<protein>
    <recommendedName>
        <fullName evidence="9">Protein GMH1</fullName>
    </recommendedName>
</protein>
<sequence>MSKRANLPYTTQDLFPQSFGTPSSVRMGAGTSTRTGSIISAQSSMYVPRSTSNGSSSSSGVNLASRLKNVKTMVKRLFKPRTLDFETAVWEIIYLIINPKKVYRSHYFYKQQQDQMNKNSYSRDDPSFLILLTGLLSLSAIAWGLAFSPSLVEILKLIVYMVLVDFYLTGIVIATITWILVNKIFNQGGIQFSRYNVNYISWGFCFDIHCNSFLIIWCLLYVLQFILLPVILIKGSMIALIVGNSLYFGSIGYYFVVSFYGYNSLPFIAANYGNTGGLLTTNKNNPARTLQLVVVAVILPLLAVSWLVTIGFGFNVANSMVDTYFN</sequence>
<keyword evidence="3 6" id="KW-0812">Transmembrane</keyword>
<comment type="subcellular location">
    <subcellularLocation>
        <location evidence="1">Membrane</location>
        <topology evidence="1">Multi-pass membrane protein</topology>
    </subcellularLocation>
</comment>
<evidence type="ECO:0000256" key="5">
    <source>
        <dbReference type="ARBA" id="ARBA00023136"/>
    </source>
</evidence>
<evidence type="ECO:0000256" key="3">
    <source>
        <dbReference type="ARBA" id="ARBA00022692"/>
    </source>
</evidence>
<dbReference type="GO" id="GO:0000139">
    <property type="term" value="C:Golgi membrane"/>
    <property type="evidence" value="ECO:0007669"/>
    <property type="project" value="TreeGrafter"/>
</dbReference>
<dbReference type="Proteomes" id="UP000011777">
    <property type="component" value="Unassembled WGS sequence"/>
</dbReference>
<dbReference type="Pfam" id="PF05216">
    <property type="entry name" value="UNC-50"/>
    <property type="match status" value="1"/>
</dbReference>
<dbReference type="OrthoDB" id="10027013at2759"/>
<feature type="transmembrane region" description="Helical" evidence="6">
    <location>
        <begin position="202"/>
        <end position="231"/>
    </location>
</feature>
<evidence type="ECO:0000256" key="4">
    <source>
        <dbReference type="ARBA" id="ARBA00022989"/>
    </source>
</evidence>
<dbReference type="AlphaFoldDB" id="M3K5C2"/>
<keyword evidence="8" id="KW-1185">Reference proteome</keyword>
<comment type="similarity">
    <text evidence="2">Belongs to the unc-50 family.</text>
</comment>
<dbReference type="InterPro" id="IPR007881">
    <property type="entry name" value="UNC-50"/>
</dbReference>
<dbReference type="STRING" id="1245528.M3K5C2"/>
<keyword evidence="5 6" id="KW-0472">Membrane</keyword>
<dbReference type="EMBL" id="AOGT01000424">
    <property type="protein sequence ID" value="EMG49979.1"/>
    <property type="molecule type" value="Genomic_DNA"/>
</dbReference>
<proteinExistence type="inferred from homology"/>
<accession>M3K5C2</accession>
<dbReference type="OMA" id="VFIDFYL"/>
<evidence type="ECO:0000313" key="7">
    <source>
        <dbReference type="EMBL" id="EMG49979.1"/>
    </source>
</evidence>
<evidence type="ECO:0000313" key="8">
    <source>
        <dbReference type="Proteomes" id="UP000011777"/>
    </source>
</evidence>
<comment type="caution">
    <text evidence="7">The sequence shown here is derived from an EMBL/GenBank/DDBJ whole genome shotgun (WGS) entry which is preliminary data.</text>
</comment>
<organism evidence="7 8">
    <name type="scientific">Candida maltosa (strain Xu316)</name>
    <name type="common">Yeast</name>
    <dbReference type="NCBI Taxonomy" id="1245528"/>
    <lineage>
        <taxon>Eukaryota</taxon>
        <taxon>Fungi</taxon>
        <taxon>Dikarya</taxon>
        <taxon>Ascomycota</taxon>
        <taxon>Saccharomycotina</taxon>
        <taxon>Pichiomycetes</taxon>
        <taxon>Debaryomycetaceae</taxon>
        <taxon>Candida/Lodderomyces clade</taxon>
        <taxon>Candida</taxon>
    </lineage>
</organism>
<name>M3K5C2_CANMX</name>